<dbReference type="EMBL" id="JBHSBU010000001">
    <property type="protein sequence ID" value="MFC4160056.1"/>
    <property type="molecule type" value="Genomic_DNA"/>
</dbReference>
<dbReference type="Gene3D" id="1.25.40.10">
    <property type="entry name" value="Tetratricopeptide repeat domain"/>
    <property type="match status" value="1"/>
</dbReference>
<dbReference type="InterPro" id="IPR011990">
    <property type="entry name" value="TPR-like_helical_dom_sf"/>
</dbReference>
<sequence>MAAQAEFDFESFATELVDVFAHGGTLKDIHGYTDDECDALYTLGYNLYNQAKYGDALKIFGFLLQHDQLERRYYKAFASCLQMLKRPEEALKHYTMASLFDLTDPEPTFHTAECLASIGLIEEAREAIDVVLEQTQDKPQYLALNQRATAMRELLAGRS</sequence>
<accession>A0ABV8MRV1</accession>
<dbReference type="InterPro" id="IPR005415">
    <property type="entry name" value="T3SS_Ca_resp_chp_LcrH/SycD"/>
</dbReference>
<organism evidence="1 2">
    <name type="scientific">Chitinimonas lacunae</name>
    <dbReference type="NCBI Taxonomy" id="1963018"/>
    <lineage>
        <taxon>Bacteria</taxon>
        <taxon>Pseudomonadati</taxon>
        <taxon>Pseudomonadota</taxon>
        <taxon>Betaproteobacteria</taxon>
        <taxon>Neisseriales</taxon>
        <taxon>Chitinibacteraceae</taxon>
        <taxon>Chitinimonas</taxon>
    </lineage>
</organism>
<proteinExistence type="predicted"/>
<evidence type="ECO:0000313" key="2">
    <source>
        <dbReference type="Proteomes" id="UP001595791"/>
    </source>
</evidence>
<dbReference type="SUPFAM" id="SSF48452">
    <property type="entry name" value="TPR-like"/>
    <property type="match status" value="1"/>
</dbReference>
<keyword evidence="2" id="KW-1185">Reference proteome</keyword>
<dbReference type="InterPro" id="IPR016379">
    <property type="entry name" value="T3SS_Ca_resp_chp_LcrH/SycD_sub"/>
</dbReference>
<gene>
    <name evidence="1" type="ORF">ACFOW7_11925</name>
</gene>
<dbReference type="RefSeq" id="WP_378164471.1">
    <property type="nucleotide sequence ID" value="NZ_JBHSBU010000001.1"/>
</dbReference>
<comment type="caution">
    <text evidence="1">The sequence shown here is derived from an EMBL/GenBank/DDBJ whole genome shotgun (WGS) entry which is preliminary data.</text>
</comment>
<dbReference type="Proteomes" id="UP001595791">
    <property type="component" value="Unassembled WGS sequence"/>
</dbReference>
<dbReference type="PRINTS" id="PR01595">
    <property type="entry name" value="SYCDCHAPRONE"/>
</dbReference>
<protein>
    <submittedName>
        <fullName evidence="1">SycD/LcrH family type III secretion system chaperone</fullName>
    </submittedName>
</protein>
<evidence type="ECO:0000313" key="1">
    <source>
        <dbReference type="EMBL" id="MFC4160056.1"/>
    </source>
</evidence>
<dbReference type="PIRSF" id="PIRSF003165">
    <property type="entry name" value="Chaperone_SicA"/>
    <property type="match status" value="1"/>
</dbReference>
<dbReference type="NCBIfam" id="TIGR02552">
    <property type="entry name" value="LcrH_SycD"/>
    <property type="match status" value="1"/>
</dbReference>
<name>A0ABV8MRV1_9NEIS</name>
<reference evidence="2" key="1">
    <citation type="journal article" date="2019" name="Int. J. Syst. Evol. Microbiol.">
        <title>The Global Catalogue of Microorganisms (GCM) 10K type strain sequencing project: providing services to taxonomists for standard genome sequencing and annotation.</title>
        <authorList>
            <consortium name="The Broad Institute Genomics Platform"/>
            <consortium name="The Broad Institute Genome Sequencing Center for Infectious Disease"/>
            <person name="Wu L."/>
            <person name="Ma J."/>
        </authorList>
    </citation>
    <scope>NUCLEOTIDE SEQUENCE [LARGE SCALE GENOMIC DNA]</scope>
    <source>
        <strain evidence="2">LMG 29894</strain>
    </source>
</reference>